<evidence type="ECO:0000259" key="10">
    <source>
        <dbReference type="PROSITE" id="PS50110"/>
    </source>
</evidence>
<dbReference type="SMART" id="SM00448">
    <property type="entry name" value="REC"/>
    <property type="match status" value="1"/>
</dbReference>
<dbReference type="GO" id="GO:0000987">
    <property type="term" value="F:cis-regulatory region sequence-specific DNA binding"/>
    <property type="evidence" value="ECO:0007669"/>
    <property type="project" value="UniProtKB-ARBA"/>
</dbReference>
<evidence type="ECO:0000256" key="9">
    <source>
        <dbReference type="PROSITE-ProRule" id="PRU01091"/>
    </source>
</evidence>
<keyword evidence="4" id="KW-0902">Two-component regulatory system</keyword>
<proteinExistence type="predicted"/>
<sequence length="237" mass="26145">MSEAKPTALIVEDDEQIRRFVRLALEAEGWQVAEAATRARGLIEAGTRRPDLVVLDLGLPDGDGLGLITELRGWSSVPVLVLSAREREEDKVAALDAGADDYLSKPFGVAELLARSRAQLRRRRSGASDEASALVRFGEVQVDLAARRITRGDGGEEVHLTPTEYRLLGVLIANAGRVVTQRQLLREVWGKAYEDQGHYVRIVVAHLRRKLEVDAAQPRHLLTELGVGYRLLLDEAS</sequence>
<evidence type="ECO:0000256" key="4">
    <source>
        <dbReference type="ARBA" id="ARBA00023012"/>
    </source>
</evidence>
<keyword evidence="13" id="KW-1185">Reference proteome</keyword>
<dbReference type="GO" id="GO:0032993">
    <property type="term" value="C:protein-DNA complex"/>
    <property type="evidence" value="ECO:0007669"/>
    <property type="project" value="TreeGrafter"/>
</dbReference>
<comment type="subcellular location">
    <subcellularLocation>
        <location evidence="1">Cytoplasm</location>
    </subcellularLocation>
</comment>
<dbReference type="CDD" id="cd00383">
    <property type="entry name" value="trans_reg_C"/>
    <property type="match status" value="1"/>
</dbReference>
<keyword evidence="7" id="KW-0804">Transcription</keyword>
<dbReference type="GO" id="GO:0000156">
    <property type="term" value="F:phosphorelay response regulator activity"/>
    <property type="evidence" value="ECO:0007669"/>
    <property type="project" value="TreeGrafter"/>
</dbReference>
<dbReference type="FunFam" id="3.40.50.2300:FF:000021">
    <property type="entry name" value="Two-component system response regulator KdpE"/>
    <property type="match status" value="1"/>
</dbReference>
<evidence type="ECO:0000313" key="13">
    <source>
        <dbReference type="Proteomes" id="UP000293671"/>
    </source>
</evidence>
<keyword evidence="5" id="KW-0805">Transcription regulation</keyword>
<evidence type="ECO:0000256" key="8">
    <source>
        <dbReference type="PROSITE-ProRule" id="PRU00169"/>
    </source>
</evidence>
<dbReference type="Pfam" id="PF00072">
    <property type="entry name" value="Response_reg"/>
    <property type="match status" value="1"/>
</dbReference>
<dbReference type="GO" id="GO:0042802">
    <property type="term" value="F:identical protein binding"/>
    <property type="evidence" value="ECO:0007669"/>
    <property type="project" value="UniProtKB-ARBA"/>
</dbReference>
<dbReference type="InterPro" id="IPR011006">
    <property type="entry name" value="CheY-like_superfamily"/>
</dbReference>
<dbReference type="SUPFAM" id="SSF46894">
    <property type="entry name" value="C-terminal effector domain of the bipartite response regulators"/>
    <property type="match status" value="1"/>
</dbReference>
<feature type="domain" description="Response regulatory" evidence="10">
    <location>
        <begin position="7"/>
        <end position="120"/>
    </location>
</feature>
<evidence type="ECO:0000256" key="2">
    <source>
        <dbReference type="ARBA" id="ARBA00022490"/>
    </source>
</evidence>
<reference evidence="12 13" key="1">
    <citation type="submission" date="2019-02" db="EMBL/GenBank/DDBJ databases">
        <title>Genomic Encyclopedia of Type Strains, Phase IV (KMG-IV): sequencing the most valuable type-strain genomes for metagenomic binning, comparative biology and taxonomic classification.</title>
        <authorList>
            <person name="Goeker M."/>
        </authorList>
    </citation>
    <scope>NUCLEOTIDE SEQUENCE [LARGE SCALE GENOMIC DNA]</scope>
    <source>
        <strain evidence="12 13">DSM 19570</strain>
    </source>
</reference>
<evidence type="ECO:0000259" key="11">
    <source>
        <dbReference type="PROSITE" id="PS51755"/>
    </source>
</evidence>
<dbReference type="SMART" id="SM00862">
    <property type="entry name" value="Trans_reg_C"/>
    <property type="match status" value="1"/>
</dbReference>
<dbReference type="PANTHER" id="PTHR48111:SF50">
    <property type="entry name" value="KDP OPERON TRANSCRIPTIONAL REGULATORY PROTEIN KDPE"/>
    <property type="match status" value="1"/>
</dbReference>
<protein>
    <submittedName>
        <fullName evidence="12">Two-component system KDP operon response regulator KdpE</fullName>
    </submittedName>
</protein>
<dbReference type="Proteomes" id="UP000293671">
    <property type="component" value="Unassembled WGS sequence"/>
</dbReference>
<keyword evidence="3 8" id="KW-0597">Phosphoprotein</keyword>
<dbReference type="InterPro" id="IPR016032">
    <property type="entry name" value="Sig_transdc_resp-reg_C-effctor"/>
</dbReference>
<dbReference type="CDD" id="cd17620">
    <property type="entry name" value="REC_OmpR_KdpE-like"/>
    <property type="match status" value="1"/>
</dbReference>
<feature type="DNA-binding region" description="OmpR/PhoB-type" evidence="9">
    <location>
        <begin position="132"/>
        <end position="233"/>
    </location>
</feature>
<dbReference type="RefSeq" id="WP_130430353.1">
    <property type="nucleotide sequence ID" value="NZ_SHKP01000004.1"/>
</dbReference>
<dbReference type="InterPro" id="IPR001789">
    <property type="entry name" value="Sig_transdc_resp-reg_receiver"/>
</dbReference>
<dbReference type="InterPro" id="IPR036388">
    <property type="entry name" value="WH-like_DNA-bd_sf"/>
</dbReference>
<dbReference type="NCBIfam" id="NF007820">
    <property type="entry name" value="PRK10529.1"/>
    <property type="match status" value="1"/>
</dbReference>
<name>A0A4Q7W132_9BURK</name>
<keyword evidence="6 9" id="KW-0238">DNA-binding</keyword>
<comment type="caution">
    <text evidence="12">The sequence shown here is derived from an EMBL/GenBank/DDBJ whole genome shotgun (WGS) entry which is preliminary data.</text>
</comment>
<evidence type="ECO:0000313" key="12">
    <source>
        <dbReference type="EMBL" id="RZU02608.1"/>
    </source>
</evidence>
<feature type="modified residue" description="4-aspartylphosphate" evidence="8">
    <location>
        <position position="56"/>
    </location>
</feature>
<keyword evidence="2" id="KW-0963">Cytoplasm</keyword>
<evidence type="ECO:0000256" key="7">
    <source>
        <dbReference type="ARBA" id="ARBA00023163"/>
    </source>
</evidence>
<evidence type="ECO:0000256" key="5">
    <source>
        <dbReference type="ARBA" id="ARBA00023015"/>
    </source>
</evidence>
<dbReference type="Gene3D" id="3.40.50.2300">
    <property type="match status" value="1"/>
</dbReference>
<accession>A0A4Q7W132</accession>
<gene>
    <name evidence="12" type="ORF">EV670_0636</name>
</gene>
<dbReference type="GO" id="GO:0005829">
    <property type="term" value="C:cytosol"/>
    <property type="evidence" value="ECO:0007669"/>
    <property type="project" value="TreeGrafter"/>
</dbReference>
<dbReference type="PROSITE" id="PS51755">
    <property type="entry name" value="OMPR_PHOB"/>
    <property type="match status" value="1"/>
</dbReference>
<dbReference type="SUPFAM" id="SSF52172">
    <property type="entry name" value="CheY-like"/>
    <property type="match status" value="1"/>
</dbReference>
<evidence type="ECO:0000256" key="6">
    <source>
        <dbReference type="ARBA" id="ARBA00023125"/>
    </source>
</evidence>
<dbReference type="GO" id="GO:0045893">
    <property type="term" value="P:positive regulation of DNA-templated transcription"/>
    <property type="evidence" value="ECO:0007669"/>
    <property type="project" value="UniProtKB-ARBA"/>
</dbReference>
<dbReference type="InterPro" id="IPR039420">
    <property type="entry name" value="WalR-like"/>
</dbReference>
<organism evidence="12 13">
    <name type="scientific">Rivibacter subsaxonicus</name>
    <dbReference type="NCBI Taxonomy" id="457575"/>
    <lineage>
        <taxon>Bacteria</taxon>
        <taxon>Pseudomonadati</taxon>
        <taxon>Pseudomonadota</taxon>
        <taxon>Betaproteobacteria</taxon>
        <taxon>Burkholderiales</taxon>
        <taxon>Rivibacter</taxon>
    </lineage>
</organism>
<dbReference type="PANTHER" id="PTHR48111">
    <property type="entry name" value="REGULATOR OF RPOS"/>
    <property type="match status" value="1"/>
</dbReference>
<dbReference type="FunFam" id="1.10.10.10:FF:000210">
    <property type="entry name" value="Winged-helix transcriptional response regulator KdpE"/>
    <property type="match status" value="1"/>
</dbReference>
<dbReference type="PROSITE" id="PS50110">
    <property type="entry name" value="RESPONSE_REGULATORY"/>
    <property type="match status" value="1"/>
</dbReference>
<dbReference type="OrthoDB" id="9802426at2"/>
<dbReference type="InterPro" id="IPR001867">
    <property type="entry name" value="OmpR/PhoB-type_DNA-bd"/>
</dbReference>
<dbReference type="Gene3D" id="6.10.250.690">
    <property type="match status" value="1"/>
</dbReference>
<evidence type="ECO:0000256" key="3">
    <source>
        <dbReference type="ARBA" id="ARBA00022553"/>
    </source>
</evidence>
<dbReference type="Pfam" id="PF00486">
    <property type="entry name" value="Trans_reg_C"/>
    <property type="match status" value="1"/>
</dbReference>
<feature type="domain" description="OmpR/PhoB-type" evidence="11">
    <location>
        <begin position="132"/>
        <end position="233"/>
    </location>
</feature>
<evidence type="ECO:0000256" key="1">
    <source>
        <dbReference type="ARBA" id="ARBA00004496"/>
    </source>
</evidence>
<dbReference type="AlphaFoldDB" id="A0A4Q7W132"/>
<dbReference type="EMBL" id="SHKP01000004">
    <property type="protein sequence ID" value="RZU02608.1"/>
    <property type="molecule type" value="Genomic_DNA"/>
</dbReference>
<dbReference type="Gene3D" id="1.10.10.10">
    <property type="entry name" value="Winged helix-like DNA-binding domain superfamily/Winged helix DNA-binding domain"/>
    <property type="match status" value="1"/>
</dbReference>